<evidence type="ECO:0000256" key="2">
    <source>
        <dbReference type="ARBA" id="ARBA00007937"/>
    </source>
</evidence>
<dbReference type="GO" id="GO:0006631">
    <property type="term" value="P:fatty acid metabolic process"/>
    <property type="evidence" value="ECO:0007669"/>
    <property type="project" value="TreeGrafter"/>
</dbReference>
<sequence>MFDRQSSFSTYVDWLEELRQQGGAWKFVTKKREFPLNTFYANAKKPRSYEEIFSSVLTSPKVTEAIEEEAVRRGLPVLKIQEDAKSILKIMAHNWGLSSTRTFGYVLVKVLERIFDAIYVNVEQLKRIRELCRSESIVFMPSHRTYLDFLLLSVFCFDYEVPLPAIAAGMDFANSWFMSEILRRCGAFYIKRSIGQDRLYWAILSEYVQTHIIHSERPVEFFIEGTRSRVGKSLYPKYGLLQMVLEPFLKGKVYDIVVIPVTTNYDKLLEELPYSYELLGFPKPKESTTALIKAHQFLNERYGRCFMTFGEPISVRDYFGMSLNRSSIVNQVINTCRTS</sequence>
<proteinExistence type="inferred from homology"/>
<dbReference type="SMART" id="SM00563">
    <property type="entry name" value="PlsC"/>
    <property type="match status" value="1"/>
</dbReference>
<dbReference type="InterPro" id="IPR041728">
    <property type="entry name" value="GPAT/DHAPAT_LPLAT"/>
</dbReference>
<dbReference type="GO" id="GO:0004366">
    <property type="term" value="F:glycerol-3-phosphate O-acyltransferase activity"/>
    <property type="evidence" value="ECO:0007669"/>
    <property type="project" value="TreeGrafter"/>
</dbReference>
<dbReference type="GO" id="GO:0005778">
    <property type="term" value="C:peroxisomal membrane"/>
    <property type="evidence" value="ECO:0007669"/>
    <property type="project" value="TreeGrafter"/>
</dbReference>
<keyword evidence="4" id="KW-0472">Membrane</keyword>
<dbReference type="GO" id="GO:0016287">
    <property type="term" value="F:glycerone-phosphate O-acyltransferase activity"/>
    <property type="evidence" value="ECO:0007669"/>
    <property type="project" value="TreeGrafter"/>
</dbReference>
<dbReference type="GO" id="GO:0012505">
    <property type="term" value="C:endomembrane system"/>
    <property type="evidence" value="ECO:0007669"/>
    <property type="project" value="UniProtKB-SubCell"/>
</dbReference>
<dbReference type="GO" id="GO:0008611">
    <property type="term" value="P:ether lipid biosynthetic process"/>
    <property type="evidence" value="ECO:0007669"/>
    <property type="project" value="TreeGrafter"/>
</dbReference>
<dbReference type="Pfam" id="PF19277">
    <property type="entry name" value="GPAT_C"/>
    <property type="match status" value="1"/>
</dbReference>
<protein>
    <submittedName>
        <fullName evidence="7">Acyltransferase</fullName>
    </submittedName>
</protein>
<dbReference type="Pfam" id="PF01553">
    <property type="entry name" value="Acyltransferase"/>
    <property type="match status" value="1"/>
</dbReference>
<dbReference type="EMBL" id="KN716234">
    <property type="protein sequence ID" value="KJH49464.1"/>
    <property type="molecule type" value="Genomic_DNA"/>
</dbReference>
<evidence type="ECO:0000256" key="5">
    <source>
        <dbReference type="ARBA" id="ARBA00023315"/>
    </source>
</evidence>
<dbReference type="GO" id="GO:0019432">
    <property type="term" value="P:triglyceride biosynthetic process"/>
    <property type="evidence" value="ECO:0007669"/>
    <property type="project" value="TreeGrafter"/>
</dbReference>
<reference evidence="8" key="2">
    <citation type="journal article" date="2016" name="Sci. Rep.">
        <title>Dictyocaulus viviparus genome, variome and transcriptome elucidate lungworm biology and support future intervention.</title>
        <authorList>
            <person name="McNulty S.N."/>
            <person name="Strube C."/>
            <person name="Rosa B.A."/>
            <person name="Martin J.C."/>
            <person name="Tyagi R."/>
            <person name="Choi Y.J."/>
            <person name="Wang Q."/>
            <person name="Hallsworth Pepin K."/>
            <person name="Zhang X."/>
            <person name="Ozersky P."/>
            <person name="Wilson R.K."/>
            <person name="Sternberg P.W."/>
            <person name="Gasser R.B."/>
            <person name="Mitreva M."/>
        </authorList>
    </citation>
    <scope>NUCLEOTIDE SEQUENCE [LARGE SCALE GENOMIC DNA]</scope>
    <source>
        <strain evidence="8">HannoverDv2000</strain>
    </source>
</reference>
<evidence type="ECO:0000259" key="6">
    <source>
        <dbReference type="SMART" id="SM00563"/>
    </source>
</evidence>
<evidence type="ECO:0000313" key="8">
    <source>
        <dbReference type="Proteomes" id="UP000053766"/>
    </source>
</evidence>
<dbReference type="PANTHER" id="PTHR12563">
    <property type="entry name" value="GLYCEROL-3-PHOSPHATE ACYLTRANSFERASE"/>
    <property type="match status" value="1"/>
</dbReference>
<dbReference type="STRING" id="29172.A0A0D8Y0A8"/>
<dbReference type="InterPro" id="IPR022284">
    <property type="entry name" value="GPAT/DHAPAT"/>
</dbReference>
<dbReference type="InterPro" id="IPR045520">
    <property type="entry name" value="GPAT/DHAPAT_C"/>
</dbReference>
<name>A0A0D8Y0A8_DICVI</name>
<dbReference type="OrthoDB" id="10255570at2759"/>
<evidence type="ECO:0000256" key="1">
    <source>
        <dbReference type="ARBA" id="ARBA00004184"/>
    </source>
</evidence>
<dbReference type="GO" id="GO:0008654">
    <property type="term" value="P:phospholipid biosynthetic process"/>
    <property type="evidence" value="ECO:0007669"/>
    <property type="project" value="TreeGrafter"/>
</dbReference>
<keyword evidence="8" id="KW-1185">Reference proteome</keyword>
<accession>A0A0D8Y0A8</accession>
<feature type="domain" description="Phospholipid/glycerol acyltransferase" evidence="6">
    <location>
        <begin position="137"/>
        <end position="266"/>
    </location>
</feature>
<organism evidence="7 8">
    <name type="scientific">Dictyocaulus viviparus</name>
    <name type="common">Bovine lungworm</name>
    <dbReference type="NCBI Taxonomy" id="29172"/>
    <lineage>
        <taxon>Eukaryota</taxon>
        <taxon>Metazoa</taxon>
        <taxon>Ecdysozoa</taxon>
        <taxon>Nematoda</taxon>
        <taxon>Chromadorea</taxon>
        <taxon>Rhabditida</taxon>
        <taxon>Rhabditina</taxon>
        <taxon>Rhabditomorpha</taxon>
        <taxon>Strongyloidea</taxon>
        <taxon>Metastrongylidae</taxon>
        <taxon>Dictyocaulus</taxon>
    </lineage>
</organism>
<evidence type="ECO:0000313" key="7">
    <source>
        <dbReference type="EMBL" id="KJH49464.1"/>
    </source>
</evidence>
<evidence type="ECO:0000256" key="3">
    <source>
        <dbReference type="ARBA" id="ARBA00022679"/>
    </source>
</evidence>
<evidence type="ECO:0000256" key="4">
    <source>
        <dbReference type="ARBA" id="ARBA00023136"/>
    </source>
</evidence>
<dbReference type="AlphaFoldDB" id="A0A0D8Y0A8"/>
<keyword evidence="5 7" id="KW-0012">Acyltransferase</keyword>
<dbReference type="SUPFAM" id="SSF69593">
    <property type="entry name" value="Glycerol-3-phosphate (1)-acyltransferase"/>
    <property type="match status" value="1"/>
</dbReference>
<keyword evidence="3 7" id="KW-0808">Transferase</keyword>
<dbReference type="GO" id="GO:0031966">
    <property type="term" value="C:mitochondrial membrane"/>
    <property type="evidence" value="ECO:0007669"/>
    <property type="project" value="TreeGrafter"/>
</dbReference>
<dbReference type="InterPro" id="IPR002123">
    <property type="entry name" value="Plipid/glycerol_acylTrfase"/>
</dbReference>
<comment type="similarity">
    <text evidence="2">Belongs to the GPAT/DAPAT family.</text>
</comment>
<reference evidence="7 8" key="1">
    <citation type="submission" date="2013-11" db="EMBL/GenBank/DDBJ databases">
        <title>Draft genome of the bovine lungworm Dictyocaulus viviparus.</title>
        <authorList>
            <person name="Mitreva M."/>
        </authorList>
    </citation>
    <scope>NUCLEOTIDE SEQUENCE [LARGE SCALE GENOMIC DNA]</scope>
    <source>
        <strain evidence="7 8">HannoverDv2000</strain>
    </source>
</reference>
<dbReference type="CDD" id="cd07993">
    <property type="entry name" value="LPLAT_DHAPAT-like"/>
    <property type="match status" value="1"/>
</dbReference>
<gene>
    <name evidence="7" type="ORF">DICVIV_04401</name>
</gene>
<dbReference type="PANTHER" id="PTHR12563:SF17">
    <property type="entry name" value="DIHYDROXYACETONE PHOSPHATE ACYLTRANSFERASE"/>
    <property type="match status" value="1"/>
</dbReference>
<dbReference type="Proteomes" id="UP000053766">
    <property type="component" value="Unassembled WGS sequence"/>
</dbReference>
<comment type="subcellular location">
    <subcellularLocation>
        <location evidence="1">Endomembrane system</location>
        <topology evidence="1">Peripheral membrane protein</topology>
    </subcellularLocation>
</comment>